<dbReference type="Gene3D" id="1.10.3090.10">
    <property type="entry name" value="cca-adding enzyme, domain 2"/>
    <property type="match status" value="1"/>
</dbReference>
<comment type="caution">
    <text evidence="13">The sequence shown here is derived from an EMBL/GenBank/DDBJ whole genome shotgun (WGS) entry which is preliminary data.</text>
</comment>
<dbReference type="Pfam" id="PF12627">
    <property type="entry name" value="PolyA_pol_RNAbd"/>
    <property type="match status" value="1"/>
</dbReference>
<keyword evidence="14" id="KW-1185">Reference proteome</keyword>
<evidence type="ECO:0000256" key="5">
    <source>
        <dbReference type="ARBA" id="ARBA00022723"/>
    </source>
</evidence>
<feature type="domain" description="tRNA nucleotidyltransferase/poly(A) polymerase RNA and SrmB- binding" evidence="11">
    <location>
        <begin position="173"/>
        <end position="225"/>
    </location>
</feature>
<evidence type="ECO:0000313" key="13">
    <source>
        <dbReference type="EMBL" id="MFB9329612.1"/>
    </source>
</evidence>
<reference evidence="13 14" key="1">
    <citation type="submission" date="2024-09" db="EMBL/GenBank/DDBJ databases">
        <authorList>
            <person name="Sun Q."/>
            <person name="Mori K."/>
        </authorList>
    </citation>
    <scope>NUCLEOTIDE SEQUENCE [LARGE SCALE GENOMIC DNA]</scope>
    <source>
        <strain evidence="13 14">TISTR 2452</strain>
    </source>
</reference>
<evidence type="ECO:0000256" key="3">
    <source>
        <dbReference type="ARBA" id="ARBA00022694"/>
    </source>
</evidence>
<name>A0ABV5KWM2_9BACL</name>
<evidence type="ECO:0000256" key="2">
    <source>
        <dbReference type="ARBA" id="ARBA00022679"/>
    </source>
</evidence>
<dbReference type="Gene3D" id="3.30.460.10">
    <property type="entry name" value="Beta Polymerase, domain 2"/>
    <property type="match status" value="1"/>
</dbReference>
<dbReference type="NCBIfam" id="NF009814">
    <property type="entry name" value="PRK13299.1"/>
    <property type="match status" value="1"/>
</dbReference>
<keyword evidence="6" id="KW-0547">Nucleotide-binding</keyword>
<dbReference type="InterPro" id="IPR032828">
    <property type="entry name" value="PolyA_RNA-bd"/>
</dbReference>
<evidence type="ECO:0000259" key="10">
    <source>
        <dbReference type="Pfam" id="PF01743"/>
    </source>
</evidence>
<dbReference type="CDD" id="cd05398">
    <property type="entry name" value="NT_ClassII-CCAase"/>
    <property type="match status" value="1"/>
</dbReference>
<evidence type="ECO:0000256" key="6">
    <source>
        <dbReference type="ARBA" id="ARBA00022741"/>
    </source>
</evidence>
<evidence type="ECO:0000256" key="4">
    <source>
        <dbReference type="ARBA" id="ARBA00022695"/>
    </source>
</evidence>
<dbReference type="PANTHER" id="PTHR46173:SF1">
    <property type="entry name" value="CCA TRNA NUCLEOTIDYLTRANSFERASE 1, MITOCHONDRIAL"/>
    <property type="match status" value="1"/>
</dbReference>
<protein>
    <submittedName>
        <fullName evidence="13">CCA tRNA nucleotidyltransferase</fullName>
        <ecNumber evidence="13">2.7.7.72</ecNumber>
    </submittedName>
</protein>
<organism evidence="13 14">
    <name type="scientific">Paenibacillus aurantiacus</name>
    <dbReference type="NCBI Taxonomy" id="1936118"/>
    <lineage>
        <taxon>Bacteria</taxon>
        <taxon>Bacillati</taxon>
        <taxon>Bacillota</taxon>
        <taxon>Bacilli</taxon>
        <taxon>Bacillales</taxon>
        <taxon>Paenibacillaceae</taxon>
        <taxon>Paenibacillus</taxon>
    </lineage>
</organism>
<dbReference type="SUPFAM" id="SSF81891">
    <property type="entry name" value="Poly A polymerase C-terminal region-like"/>
    <property type="match status" value="1"/>
</dbReference>
<dbReference type="InterPro" id="IPR032810">
    <property type="entry name" value="CCA-adding_enz_C"/>
</dbReference>
<comment type="similarity">
    <text evidence="9">Belongs to the tRNA nucleotidyltransferase/poly(A) polymerase family.</text>
</comment>
<proteinExistence type="inferred from homology"/>
<gene>
    <name evidence="13" type="ORF">ACFFSY_27055</name>
</gene>
<evidence type="ECO:0000256" key="9">
    <source>
        <dbReference type="RuleBase" id="RU003953"/>
    </source>
</evidence>
<sequence>MKLAQEMTRALPVLETLQAHGYEAVFVGGCVRDTYMGRTIKDVDLATSATPDQVIALFPNHIPTGLKHGTVTVMMGNTPYEVTTYRTESEYEQYRRPQAVQFVTSLEADLLRRDFTMNAMAVRADGTLVDPYGGAGDIDRGILRCVGEADARFQEDALRMVRAVRFAGEFRLRIALGTWRALKRHAPLLRHVAMERIGAEADKMMSGSHPRRAAVLFARSGLLAHTKERLPSCLTKQEAAHPHAPFAGFEAAWDDGTADKDKPVDYNWLRTGLILGLAPEDADALFEALKYANSRRTNFGLTMSLAERMDASIGRIKVNEGAVEEARALQELRRFWMDAILSHGAQIADNWLYALEHLPLDNAGAGQDRGLYASLPTLLRELREEMAVTDMRGLAVTGADVMSHFRKPSGPWLGQLLKELLREAAHGRVENKKETLLKAAEALESQRESRGETR</sequence>
<evidence type="ECO:0000256" key="7">
    <source>
        <dbReference type="ARBA" id="ARBA00022842"/>
    </source>
</evidence>
<keyword evidence="7" id="KW-0460">Magnesium</keyword>
<evidence type="ECO:0000256" key="8">
    <source>
        <dbReference type="ARBA" id="ARBA00022884"/>
    </source>
</evidence>
<evidence type="ECO:0000259" key="12">
    <source>
        <dbReference type="Pfam" id="PF13735"/>
    </source>
</evidence>
<dbReference type="InterPro" id="IPR050264">
    <property type="entry name" value="Bact_CCA-adding_enz_type3_sf"/>
</dbReference>
<dbReference type="EC" id="2.7.7.72" evidence="13"/>
<evidence type="ECO:0000313" key="14">
    <source>
        <dbReference type="Proteomes" id="UP001589747"/>
    </source>
</evidence>
<dbReference type="Proteomes" id="UP001589747">
    <property type="component" value="Unassembled WGS sequence"/>
</dbReference>
<feature type="domain" description="CCA-adding enzyme C-terminal" evidence="12">
    <location>
        <begin position="379"/>
        <end position="440"/>
    </location>
</feature>
<keyword evidence="3" id="KW-0819">tRNA processing</keyword>
<keyword evidence="2 9" id="KW-0808">Transferase</keyword>
<keyword evidence="8 9" id="KW-0694">RNA-binding</keyword>
<dbReference type="Gene3D" id="1.10.246.80">
    <property type="match status" value="1"/>
</dbReference>
<dbReference type="RefSeq" id="WP_377500031.1">
    <property type="nucleotide sequence ID" value="NZ_JBHMDO010000044.1"/>
</dbReference>
<comment type="cofactor">
    <cofactor evidence="1">
        <name>Mg(2+)</name>
        <dbReference type="ChEBI" id="CHEBI:18420"/>
    </cofactor>
</comment>
<dbReference type="Pfam" id="PF13735">
    <property type="entry name" value="tRNA_NucTran2_2"/>
    <property type="match status" value="1"/>
</dbReference>
<accession>A0ABV5KWM2</accession>
<dbReference type="Pfam" id="PF01743">
    <property type="entry name" value="PolyA_pol"/>
    <property type="match status" value="1"/>
</dbReference>
<dbReference type="EMBL" id="JBHMDO010000044">
    <property type="protein sequence ID" value="MFB9329612.1"/>
    <property type="molecule type" value="Genomic_DNA"/>
</dbReference>
<dbReference type="SUPFAM" id="SSF81301">
    <property type="entry name" value="Nucleotidyltransferase"/>
    <property type="match status" value="1"/>
</dbReference>
<dbReference type="InterPro" id="IPR002646">
    <property type="entry name" value="PolA_pol_head_dom"/>
</dbReference>
<keyword evidence="5" id="KW-0479">Metal-binding</keyword>
<evidence type="ECO:0000256" key="1">
    <source>
        <dbReference type="ARBA" id="ARBA00001946"/>
    </source>
</evidence>
<keyword evidence="4 13" id="KW-0548">Nucleotidyltransferase</keyword>
<dbReference type="InterPro" id="IPR043519">
    <property type="entry name" value="NT_sf"/>
</dbReference>
<evidence type="ECO:0000259" key="11">
    <source>
        <dbReference type="Pfam" id="PF12627"/>
    </source>
</evidence>
<feature type="domain" description="Poly A polymerase head" evidence="10">
    <location>
        <begin position="26"/>
        <end position="144"/>
    </location>
</feature>
<dbReference type="PANTHER" id="PTHR46173">
    <property type="entry name" value="CCA TRNA NUCLEOTIDYLTRANSFERASE 1, MITOCHONDRIAL"/>
    <property type="match status" value="1"/>
</dbReference>
<dbReference type="GO" id="GO:0004810">
    <property type="term" value="F:CCA tRNA nucleotidyltransferase activity"/>
    <property type="evidence" value="ECO:0007669"/>
    <property type="project" value="UniProtKB-EC"/>
</dbReference>